<evidence type="ECO:0000256" key="1">
    <source>
        <dbReference type="ARBA" id="ARBA00004196"/>
    </source>
</evidence>
<dbReference type="InterPro" id="IPR042229">
    <property type="entry name" value="Listeria/Bacterioides_rpt_sf"/>
</dbReference>
<dbReference type="Pfam" id="PF09479">
    <property type="entry name" value="Flg_new"/>
    <property type="match status" value="6"/>
</dbReference>
<comment type="caution">
    <text evidence="5">The sequence shown here is derived from an EMBL/GenBank/DDBJ whole genome shotgun (WGS) entry which is preliminary data.</text>
</comment>
<dbReference type="InterPro" id="IPR013378">
    <property type="entry name" value="InlB-like_B-rpt"/>
</dbReference>
<keyword evidence="6" id="KW-1185">Reference proteome</keyword>
<feature type="chain" id="PRO_5045635750" evidence="3">
    <location>
        <begin position="26"/>
        <end position="1570"/>
    </location>
</feature>
<keyword evidence="2" id="KW-0472">Membrane</keyword>
<sequence>MKKRILSILLTLCMTLCLTPISVFAEEVGAEDSAAIQLGTDALSVLSKNVNTATAPTVYFGQNHENNPAAWRVIGYDGSGVTSSQGDITLLAAGAMGVIPFADTILNNEYAPSNLKATIDALAEKLTTEENAAVKKRALTSGSYDGENTDCVAGGQVDNAVFWPLSAKEAIVVNNDLRALNPAHPNWVTTAWWLRSPGSNKYNVAVVRSDGSVEYSGYTMLIFNNHRTVRPAFNLNLNSVLFASAAVGGKPDGGLTEVSKYSGNEWKLTLLDSRRNFAVTEKTVSAAPDDTVTLNYKGATTGKNEYISVILADNNGAQYYGRVAQPTAESGTVEIKIPSDIAPGDYTMKVFSEQYNGDCKTDLASAFADVTLTVESQPDEQFTLTPGGRYYFDLSAMNIPGTVNSNLPDSTLHYVPFTYAGTVNAYKLTSEMATTEEYAQKNKYPHSLFIADYVVTHTVSWDDLNTKSLIFGKDYASGGVDYTLRAPSVGSNFIGLGNSERGVPQSNEWDTMLNKNSGYIQNWNKMYSWGQDTSSAAESFRAYRGYNSARFWYYTSSSFRNVYLGFRPVLEVLNPGTLGSDGLKAVTLNLGGGKLGGSSDAIHIIVKNGRAFTAPASDGLTRPDGNTGSYFMWLDGNGKSYEPGDSVPADVTELTVQWTAPTYTVTLHANGGTINNGNVTEYTYGVGATLPTADDMTYTGYTFKGWYDNENLTGSPVTAISNTETGNKEYWAKWEINQYTITVKPENGKADITITQDYGTPITSPADPIREGYTFIGWDREIPKTVPAENITVTAQWEINQYTIAFDTAGGSEIAPITQDYGTNITAPADPTREGYTFIGWDREIPKTMPAENITVTAQWEINRYTITFDTAGGSEIAPITQDYGTNITAPANPTRKGYTFKGWDKEIPETMPAENITVKAQWEINRYTITFDTAGGSEIAPITQDYGTNITAPANPTRKGYTFKGWDKEIPETMPAENITVKAQWEINQYTIAFDTNGGSEIATITQDYGTEITAPDNPTREGYTFIGWDRDIPVTMPAENITLKARWKDSEKPTGEIKINENSWKAFLNNITFGLFFKDTQTVTINAADNSGETVTVEYLLSDKELTKAEFDGMTFTAYTAPFGIDPDNEYIIYVRLTDNAGNTDYICSDGIVLDGTSPVITGIEDGKTYCEAQTVTITEKYVDTVTVNGTAVTLDATGSFTLAPADGEQRIVVTDKAGNETRVIVTVNDGHTYEWQSENGQYWQKCKFCNHETAKKDIPTINISGADKVCRMQDYKFSFTLPEGATDAAYGYEFIGLGDGPLTPTFEGGMYCGVIKSAAYPAEETSFKLIVSAKTADGFEFSAEKTVAIQNEHSGGTATCTEQATCEICGEKYGDLKPHSYSVKWSTGEASHWHECTECRAKTDEAEHTDTNKDHKCDVCDKVLSECTDTNKDHKCDLCGKALSEHSGGKATCKDKAKCEFCGESYGELNANNHSDLKHFPAVAATKTAEGNIEYWYCEGCGKYYSDKDGTKEIKKADTVTAKLKDDSKSPQTGDTSNLALWIALLFVSGGAAIGTTVVSRKKKYNR</sequence>
<evidence type="ECO:0000313" key="6">
    <source>
        <dbReference type="Proteomes" id="UP000636755"/>
    </source>
</evidence>
<dbReference type="EMBL" id="JACOPS010000002">
    <property type="protein sequence ID" value="MBC5727826.1"/>
    <property type="molecule type" value="Genomic_DNA"/>
</dbReference>
<dbReference type="NCBIfam" id="TIGR02543">
    <property type="entry name" value="List_Bact_rpt"/>
    <property type="match status" value="1"/>
</dbReference>
<evidence type="ECO:0000256" key="3">
    <source>
        <dbReference type="SAM" id="SignalP"/>
    </source>
</evidence>
<dbReference type="RefSeq" id="WP_186935086.1">
    <property type="nucleotide sequence ID" value="NZ_JACOPS010000002.1"/>
</dbReference>
<proteinExistence type="predicted"/>
<protein>
    <submittedName>
        <fullName evidence="5">InlB B-repeat-containing protein</fullName>
    </submittedName>
</protein>
<gene>
    <name evidence="5" type="ORF">H8R91_04675</name>
</gene>
<feature type="signal peptide" evidence="3">
    <location>
        <begin position="1"/>
        <end position="25"/>
    </location>
</feature>
<dbReference type="InterPro" id="IPR046240">
    <property type="entry name" value="DUF6273"/>
</dbReference>
<keyword evidence="2" id="KW-0812">Transmembrane</keyword>
<dbReference type="Gene3D" id="2.60.40.4270">
    <property type="entry name" value="Listeria-Bacteroides repeat domain"/>
    <property type="match status" value="6"/>
</dbReference>
<accession>A0ABR7HK57</accession>
<organism evidence="5 6">
    <name type="scientific">Ruminococcus intestinalis</name>
    <dbReference type="NCBI Taxonomy" id="2763066"/>
    <lineage>
        <taxon>Bacteria</taxon>
        <taxon>Bacillati</taxon>
        <taxon>Bacillota</taxon>
        <taxon>Clostridia</taxon>
        <taxon>Eubacteriales</taxon>
        <taxon>Oscillospiraceae</taxon>
        <taxon>Ruminococcus</taxon>
    </lineage>
</organism>
<keyword evidence="2" id="KW-1133">Transmembrane helix</keyword>
<evidence type="ECO:0000259" key="4">
    <source>
        <dbReference type="Pfam" id="PF19789"/>
    </source>
</evidence>
<dbReference type="Proteomes" id="UP000636755">
    <property type="component" value="Unassembled WGS sequence"/>
</dbReference>
<evidence type="ECO:0000313" key="5">
    <source>
        <dbReference type="EMBL" id="MBC5727826.1"/>
    </source>
</evidence>
<feature type="domain" description="DUF6273" evidence="4">
    <location>
        <begin position="107"/>
        <end position="236"/>
    </location>
</feature>
<dbReference type="Pfam" id="PF19789">
    <property type="entry name" value="DUF6273"/>
    <property type="match status" value="1"/>
</dbReference>
<keyword evidence="3" id="KW-0732">Signal</keyword>
<reference evidence="5 6" key="1">
    <citation type="submission" date="2020-08" db="EMBL/GenBank/DDBJ databases">
        <title>Genome public.</title>
        <authorList>
            <person name="Liu C."/>
            <person name="Sun Q."/>
        </authorList>
    </citation>
    <scope>NUCLEOTIDE SEQUENCE [LARGE SCALE GENOMIC DNA]</scope>
    <source>
        <strain evidence="5 6">NSJ-71</strain>
    </source>
</reference>
<feature type="transmembrane region" description="Helical" evidence="2">
    <location>
        <begin position="1542"/>
        <end position="1562"/>
    </location>
</feature>
<name>A0ABR7HK57_9FIRM</name>
<evidence type="ECO:0000256" key="2">
    <source>
        <dbReference type="SAM" id="Phobius"/>
    </source>
</evidence>
<comment type="subcellular location">
    <subcellularLocation>
        <location evidence="1">Cell envelope</location>
    </subcellularLocation>
</comment>